<dbReference type="InterPro" id="IPR027417">
    <property type="entry name" value="P-loop_NTPase"/>
</dbReference>
<dbReference type="PANTHER" id="PTHR43681:SF1">
    <property type="entry name" value="SARCALUMENIN"/>
    <property type="match status" value="1"/>
</dbReference>
<name>R7QEX5_CHOCR</name>
<dbReference type="Proteomes" id="UP000012073">
    <property type="component" value="Unassembled WGS sequence"/>
</dbReference>
<evidence type="ECO:0000259" key="1">
    <source>
        <dbReference type="Pfam" id="PF00350"/>
    </source>
</evidence>
<feature type="domain" description="Dynamin N-terminal" evidence="1">
    <location>
        <begin position="13"/>
        <end position="83"/>
    </location>
</feature>
<dbReference type="GeneID" id="17324173"/>
<dbReference type="InterPro" id="IPR051943">
    <property type="entry name" value="TRAFAC_Dynamin-like_GTPase"/>
</dbReference>
<dbReference type="Pfam" id="PF00350">
    <property type="entry name" value="Dynamin_N"/>
    <property type="match status" value="1"/>
</dbReference>
<sequence length="572" mass="63924">MDEHGVLVRGEPVRVLASRLQIVDTPGTNAIDRSHEALTKEFLPLCDIVLFVTSADRPFSESERLFLESIRTWGKKVVLVLNKIDLLEGNQAKQEVVDFVSSSAKALLGNGSRLFALSAKHAKQAKEATSDEEDKRWGSSGLAQLEEYINEELDSIERLRLKLRASASVGKTVAGKYIAVLSGNKTIIDADMDTVHRIETLLRRHEETLRKGYPGHFARVDNVLLEVLDKADLFFDTHVRVSNAWSLYNKSAMEQAFEEEVVSGMRKSVQRQVQSLGEWLADMSSQNLTETTAIFSRRIGERAREIAAMNKEKGIDAQDSSLQFSKYPSGRDIEGTRGQERLVTRLTEVSEDLSNEYISRREGKKIAERISKSIRLSAGLGLASFGSMSMFLMNSSSFAPAMLFGDPTIPVVASVLGVLGLATVPRQRMSLRSELRARVMSTRTRLRNELRGRLEEQMGAHVSGIRDALQPFTDFADSQNRGISTRMAVVQDSLSLVEGLDDKIARADMFKSSKKPILLCYSRSTAYDHALMGRNVFCLAHAWFWRLFLRYLQSCEATATQSYPNAWAGPQD</sequence>
<dbReference type="Gene3D" id="3.40.50.300">
    <property type="entry name" value="P-loop containing nucleotide triphosphate hydrolases"/>
    <property type="match status" value="1"/>
</dbReference>
<evidence type="ECO:0000313" key="2">
    <source>
        <dbReference type="EMBL" id="CDF36639.1"/>
    </source>
</evidence>
<dbReference type="STRING" id="2769.R7QEX5"/>
<dbReference type="EMBL" id="HG001794">
    <property type="protein sequence ID" value="CDF36639.1"/>
    <property type="molecule type" value="Genomic_DNA"/>
</dbReference>
<dbReference type="AlphaFoldDB" id="R7QEX5"/>
<dbReference type="InterPro" id="IPR045063">
    <property type="entry name" value="Dynamin_N"/>
</dbReference>
<dbReference type="SUPFAM" id="SSF52540">
    <property type="entry name" value="P-loop containing nucleoside triphosphate hydrolases"/>
    <property type="match status" value="1"/>
</dbReference>
<keyword evidence="3" id="KW-1185">Reference proteome</keyword>
<gene>
    <name evidence="2" type="ORF">CHC_T00004911001</name>
</gene>
<organism evidence="2 3">
    <name type="scientific">Chondrus crispus</name>
    <name type="common">Carrageen Irish moss</name>
    <name type="synonym">Polymorpha crispa</name>
    <dbReference type="NCBI Taxonomy" id="2769"/>
    <lineage>
        <taxon>Eukaryota</taxon>
        <taxon>Rhodophyta</taxon>
        <taxon>Florideophyceae</taxon>
        <taxon>Rhodymeniophycidae</taxon>
        <taxon>Gigartinales</taxon>
        <taxon>Gigartinaceae</taxon>
        <taxon>Chondrus</taxon>
    </lineage>
</organism>
<dbReference type="CDD" id="cd09912">
    <property type="entry name" value="DLP_2"/>
    <property type="match status" value="1"/>
</dbReference>
<dbReference type="OrthoDB" id="8927528at2759"/>
<dbReference type="OMA" id="WLADMSS"/>
<dbReference type="RefSeq" id="XP_005716458.1">
    <property type="nucleotide sequence ID" value="XM_005716401.1"/>
</dbReference>
<reference evidence="3" key="1">
    <citation type="journal article" date="2013" name="Proc. Natl. Acad. Sci. U.S.A.">
        <title>Genome structure and metabolic features in the red seaweed Chondrus crispus shed light on evolution of the Archaeplastida.</title>
        <authorList>
            <person name="Collen J."/>
            <person name="Porcel B."/>
            <person name="Carre W."/>
            <person name="Ball S.G."/>
            <person name="Chaparro C."/>
            <person name="Tonon T."/>
            <person name="Barbeyron T."/>
            <person name="Michel G."/>
            <person name="Noel B."/>
            <person name="Valentin K."/>
            <person name="Elias M."/>
            <person name="Artiguenave F."/>
            <person name="Arun A."/>
            <person name="Aury J.M."/>
            <person name="Barbosa-Neto J.F."/>
            <person name="Bothwell J.H."/>
            <person name="Bouget F.Y."/>
            <person name="Brillet L."/>
            <person name="Cabello-Hurtado F."/>
            <person name="Capella-Gutierrez S."/>
            <person name="Charrier B."/>
            <person name="Cladiere L."/>
            <person name="Cock J.M."/>
            <person name="Coelho S.M."/>
            <person name="Colleoni C."/>
            <person name="Czjzek M."/>
            <person name="Da Silva C."/>
            <person name="Delage L."/>
            <person name="Denoeud F."/>
            <person name="Deschamps P."/>
            <person name="Dittami S.M."/>
            <person name="Gabaldon T."/>
            <person name="Gachon C.M."/>
            <person name="Groisillier A."/>
            <person name="Herve C."/>
            <person name="Jabbari K."/>
            <person name="Katinka M."/>
            <person name="Kloareg B."/>
            <person name="Kowalczyk N."/>
            <person name="Labadie K."/>
            <person name="Leblanc C."/>
            <person name="Lopez P.J."/>
            <person name="McLachlan D.H."/>
            <person name="Meslet-Cladiere L."/>
            <person name="Moustafa A."/>
            <person name="Nehr Z."/>
            <person name="Nyvall Collen P."/>
            <person name="Panaud O."/>
            <person name="Partensky F."/>
            <person name="Poulain J."/>
            <person name="Rensing S.A."/>
            <person name="Rousvoal S."/>
            <person name="Samson G."/>
            <person name="Symeonidi A."/>
            <person name="Weissenbach J."/>
            <person name="Zambounis A."/>
            <person name="Wincker P."/>
            <person name="Boyen C."/>
        </authorList>
    </citation>
    <scope>NUCLEOTIDE SEQUENCE [LARGE SCALE GENOMIC DNA]</scope>
    <source>
        <strain evidence="3">cv. Stackhouse</strain>
    </source>
</reference>
<dbReference type="PANTHER" id="PTHR43681">
    <property type="entry name" value="TRANSMEMBRANE GTPASE FZO"/>
    <property type="match status" value="1"/>
</dbReference>
<proteinExistence type="predicted"/>
<dbReference type="Gramene" id="CDF36639">
    <property type="protein sequence ID" value="CDF36639"/>
    <property type="gene ID" value="CHC_T00004911001"/>
</dbReference>
<protein>
    <recommendedName>
        <fullName evidence="1">Dynamin N-terminal domain-containing protein</fullName>
    </recommendedName>
</protein>
<evidence type="ECO:0000313" key="3">
    <source>
        <dbReference type="Proteomes" id="UP000012073"/>
    </source>
</evidence>
<accession>R7QEX5</accession>
<dbReference type="KEGG" id="ccp:CHC_T00004911001"/>